<name>A0AAV6XL11_9LAMI</name>
<dbReference type="Proteomes" id="UP000826271">
    <property type="component" value="Unassembled WGS sequence"/>
</dbReference>
<comment type="cofactor">
    <cofactor evidence="11">
        <name>heme</name>
        <dbReference type="ChEBI" id="CHEBI:30413"/>
    </cofactor>
</comment>
<dbReference type="PANTHER" id="PTHR24282:SF63">
    <property type="entry name" value="CYTOCHROME P450 734A1-LIKE"/>
    <property type="match status" value="1"/>
</dbReference>
<dbReference type="InterPro" id="IPR036396">
    <property type="entry name" value="Cyt_P450_sf"/>
</dbReference>
<dbReference type="Pfam" id="PF00067">
    <property type="entry name" value="p450"/>
    <property type="match status" value="1"/>
</dbReference>
<keyword evidence="7 12" id="KW-0560">Oxidoreductase</keyword>
<evidence type="ECO:0000256" key="4">
    <source>
        <dbReference type="ARBA" id="ARBA00022692"/>
    </source>
</evidence>
<dbReference type="PRINTS" id="PR00463">
    <property type="entry name" value="EP450I"/>
</dbReference>
<dbReference type="GO" id="GO:0010268">
    <property type="term" value="P:brassinosteroid homeostasis"/>
    <property type="evidence" value="ECO:0007669"/>
    <property type="project" value="TreeGrafter"/>
</dbReference>
<dbReference type="Gene3D" id="1.10.630.10">
    <property type="entry name" value="Cytochrome P450"/>
    <property type="match status" value="1"/>
</dbReference>
<evidence type="ECO:0000256" key="5">
    <source>
        <dbReference type="ARBA" id="ARBA00022723"/>
    </source>
</evidence>
<protein>
    <recommendedName>
        <fullName evidence="15">Cytochrome P450</fullName>
    </recommendedName>
</protein>
<dbReference type="SUPFAM" id="SSF48264">
    <property type="entry name" value="Cytochrome P450"/>
    <property type="match status" value="1"/>
</dbReference>
<evidence type="ECO:0000256" key="11">
    <source>
        <dbReference type="PIRSR" id="PIRSR602401-1"/>
    </source>
</evidence>
<evidence type="ECO:0000313" key="14">
    <source>
        <dbReference type="Proteomes" id="UP000826271"/>
    </source>
</evidence>
<dbReference type="GO" id="GO:0004497">
    <property type="term" value="F:monooxygenase activity"/>
    <property type="evidence" value="ECO:0007669"/>
    <property type="project" value="UniProtKB-KW"/>
</dbReference>
<dbReference type="GO" id="GO:0005506">
    <property type="term" value="F:iron ion binding"/>
    <property type="evidence" value="ECO:0007669"/>
    <property type="project" value="InterPro"/>
</dbReference>
<reference evidence="13" key="1">
    <citation type="submission" date="2019-10" db="EMBL/GenBank/DDBJ databases">
        <authorList>
            <person name="Zhang R."/>
            <person name="Pan Y."/>
            <person name="Wang J."/>
            <person name="Ma R."/>
            <person name="Yu S."/>
        </authorList>
    </citation>
    <scope>NUCLEOTIDE SEQUENCE</scope>
    <source>
        <strain evidence="13">LA-IB0</strain>
        <tissue evidence="13">Leaf</tissue>
    </source>
</reference>
<evidence type="ECO:0000256" key="2">
    <source>
        <dbReference type="ARBA" id="ARBA00010617"/>
    </source>
</evidence>
<evidence type="ECO:0000256" key="7">
    <source>
        <dbReference type="ARBA" id="ARBA00023002"/>
    </source>
</evidence>
<feature type="binding site" description="axial binding residue" evidence="11">
    <location>
        <position position="426"/>
    </location>
    <ligand>
        <name>heme</name>
        <dbReference type="ChEBI" id="CHEBI:30413"/>
    </ligand>
    <ligandPart>
        <name>Fe</name>
        <dbReference type="ChEBI" id="CHEBI:18248"/>
    </ligandPart>
</feature>
<keyword evidence="5 11" id="KW-0479">Metal-binding</keyword>
<dbReference type="GO" id="GO:0020037">
    <property type="term" value="F:heme binding"/>
    <property type="evidence" value="ECO:0007669"/>
    <property type="project" value="InterPro"/>
</dbReference>
<dbReference type="InterPro" id="IPR050665">
    <property type="entry name" value="Cytochrome_P450_Monooxygen"/>
</dbReference>
<keyword evidence="6" id="KW-1133">Transmembrane helix</keyword>
<keyword evidence="14" id="KW-1185">Reference proteome</keyword>
<keyword evidence="8 11" id="KW-0408">Iron</keyword>
<evidence type="ECO:0000256" key="1">
    <source>
        <dbReference type="ARBA" id="ARBA00004167"/>
    </source>
</evidence>
<evidence type="ECO:0000256" key="8">
    <source>
        <dbReference type="ARBA" id="ARBA00023004"/>
    </source>
</evidence>
<comment type="subcellular location">
    <subcellularLocation>
        <location evidence="1">Membrane</location>
        <topology evidence="1">Single-pass membrane protein</topology>
    </subcellularLocation>
</comment>
<evidence type="ECO:0000256" key="12">
    <source>
        <dbReference type="RuleBase" id="RU000461"/>
    </source>
</evidence>
<dbReference type="EMBL" id="WHWC01000007">
    <property type="protein sequence ID" value="KAG8379870.1"/>
    <property type="molecule type" value="Genomic_DNA"/>
</dbReference>
<keyword evidence="3 11" id="KW-0349">Heme</keyword>
<dbReference type="GO" id="GO:0016020">
    <property type="term" value="C:membrane"/>
    <property type="evidence" value="ECO:0007669"/>
    <property type="project" value="UniProtKB-SubCell"/>
</dbReference>
<gene>
    <name evidence="13" type="ORF">BUALT_Bualt07G0134300</name>
</gene>
<comment type="caution">
    <text evidence="13">The sequence shown here is derived from an EMBL/GenBank/DDBJ whole genome shotgun (WGS) entry which is preliminary data.</text>
</comment>
<evidence type="ECO:0000313" key="13">
    <source>
        <dbReference type="EMBL" id="KAG8379870.1"/>
    </source>
</evidence>
<proteinExistence type="inferred from homology"/>
<dbReference type="GO" id="GO:0016705">
    <property type="term" value="F:oxidoreductase activity, acting on paired donors, with incorporation or reduction of molecular oxygen"/>
    <property type="evidence" value="ECO:0007669"/>
    <property type="project" value="InterPro"/>
</dbReference>
<dbReference type="PANTHER" id="PTHR24282">
    <property type="entry name" value="CYTOCHROME P450 FAMILY MEMBER"/>
    <property type="match status" value="1"/>
</dbReference>
<evidence type="ECO:0000256" key="9">
    <source>
        <dbReference type="ARBA" id="ARBA00023033"/>
    </source>
</evidence>
<keyword evidence="4" id="KW-0812">Transmembrane</keyword>
<evidence type="ECO:0000256" key="3">
    <source>
        <dbReference type="ARBA" id="ARBA00022617"/>
    </source>
</evidence>
<dbReference type="InterPro" id="IPR001128">
    <property type="entry name" value="Cyt_P450"/>
</dbReference>
<evidence type="ECO:0008006" key="15">
    <source>
        <dbReference type="Google" id="ProtNLM"/>
    </source>
</evidence>
<dbReference type="PRINTS" id="PR00385">
    <property type="entry name" value="P450"/>
</dbReference>
<accession>A0AAV6XL11</accession>
<evidence type="ECO:0000256" key="6">
    <source>
        <dbReference type="ARBA" id="ARBA00022989"/>
    </source>
</evidence>
<evidence type="ECO:0000256" key="10">
    <source>
        <dbReference type="ARBA" id="ARBA00023136"/>
    </source>
</evidence>
<keyword evidence="10" id="KW-0472">Membrane</keyword>
<dbReference type="GO" id="GO:0016131">
    <property type="term" value="P:brassinosteroid metabolic process"/>
    <property type="evidence" value="ECO:0007669"/>
    <property type="project" value="TreeGrafter"/>
</dbReference>
<keyword evidence="9 12" id="KW-0503">Monooxygenase</keyword>
<sequence>MDKLTTAPDILVAKARDFRIMYREAVEQCPPLTRAELVDCWIPPTGEVIKVNFYGVVFKDQGALGTGSTFVVWFGPTPRLTISDPALIREIFVLKSELFEKNESPQLVRKVEGDGLLSLKGEKWAHHRRIIQPTFHTENLKLMIPMMAKSMEDAVMKWCEEMSNAGKVEIEVSDWFQNLVEDVITRATFGSSYEDGKAIFELQSQQMVHATEAYQKVFIPGYRFLPTKKNRISWRLEKEIRKSLLKLIDRRRKNSGCQSVSDECPNDLLELMIKASLKPGADESSQFLAITPNDIVEECKTIFFAGKHTTSNLLTWTSVLLAMHPQWQDQAREEVLRLGMILNESLRLYPPAVAMIRRAKMDMQLGGLHIPRGTELLIPILAVHHDPALWCHDVHEFNPARFAKGVAHAAKHPMAFMPFGLGARRCIGQNLAVLQAKLAVAMILQRFSFELGPNYQHSPSVLMLLQPQHGAPIVFRKL</sequence>
<dbReference type="InterPro" id="IPR002401">
    <property type="entry name" value="Cyt_P450_E_grp-I"/>
</dbReference>
<dbReference type="PROSITE" id="PS00086">
    <property type="entry name" value="CYTOCHROME_P450"/>
    <property type="match status" value="1"/>
</dbReference>
<organism evidence="13 14">
    <name type="scientific">Buddleja alternifolia</name>
    <dbReference type="NCBI Taxonomy" id="168488"/>
    <lineage>
        <taxon>Eukaryota</taxon>
        <taxon>Viridiplantae</taxon>
        <taxon>Streptophyta</taxon>
        <taxon>Embryophyta</taxon>
        <taxon>Tracheophyta</taxon>
        <taxon>Spermatophyta</taxon>
        <taxon>Magnoliopsida</taxon>
        <taxon>eudicotyledons</taxon>
        <taxon>Gunneridae</taxon>
        <taxon>Pentapetalae</taxon>
        <taxon>asterids</taxon>
        <taxon>lamiids</taxon>
        <taxon>Lamiales</taxon>
        <taxon>Scrophulariaceae</taxon>
        <taxon>Buddlejeae</taxon>
        <taxon>Buddleja</taxon>
    </lineage>
</organism>
<dbReference type="AlphaFoldDB" id="A0AAV6XL11"/>
<dbReference type="InterPro" id="IPR017972">
    <property type="entry name" value="Cyt_P450_CS"/>
</dbReference>
<comment type="similarity">
    <text evidence="2 12">Belongs to the cytochrome P450 family.</text>
</comment>